<evidence type="ECO:0000256" key="6">
    <source>
        <dbReference type="ARBA" id="ARBA00022597"/>
    </source>
</evidence>
<keyword evidence="7" id="KW-0812">Transmembrane</keyword>
<keyword evidence="5" id="KW-1003">Cell membrane</keyword>
<keyword evidence="9" id="KW-0472">Membrane</keyword>
<dbReference type="PANTHER" id="PTHR23503:SF120">
    <property type="entry name" value="SOLUTE CARRIER FAMILY 2, FACILITATED GLUCOSE TRANSPORTER MEMBER 4"/>
    <property type="match status" value="1"/>
</dbReference>
<dbReference type="GO" id="GO:0005886">
    <property type="term" value="C:plasma membrane"/>
    <property type="evidence" value="ECO:0007669"/>
    <property type="project" value="UniProtKB-SubCell"/>
</dbReference>
<dbReference type="GO" id="GO:0012505">
    <property type="term" value="C:endomembrane system"/>
    <property type="evidence" value="ECO:0007669"/>
    <property type="project" value="TreeGrafter"/>
</dbReference>
<evidence type="ECO:0000256" key="8">
    <source>
        <dbReference type="ARBA" id="ARBA00022989"/>
    </source>
</evidence>
<sequence length="103" mass="11546">MEMKEEKRRMDLERKVSILQLFRSRLYRQPLLIAVVLQLSQQLSGINAIFYYSTRIFETAGVDQPIYATIGAGGVNMAFTVLSVRAALPPSSLVAQLSPNLPF</sequence>
<name>A0A8D0HTH8_SPHPU</name>
<reference evidence="10" key="1">
    <citation type="submission" date="2025-08" db="UniProtKB">
        <authorList>
            <consortium name="Ensembl"/>
        </authorList>
    </citation>
    <scope>IDENTIFICATION</scope>
</reference>
<dbReference type="InterPro" id="IPR005828">
    <property type="entry name" value="MFS_sugar_transport-like"/>
</dbReference>
<comment type="subcellular location">
    <subcellularLocation>
        <location evidence="2">Cell membrane</location>
        <topology evidence="2">Multi-pass membrane protein</topology>
    </subcellularLocation>
</comment>
<dbReference type="Ensembl" id="ENSSPUT00000025398.1">
    <property type="protein sequence ID" value="ENSSPUP00000023805.1"/>
    <property type="gene ID" value="ENSSPUG00000018261.1"/>
</dbReference>
<keyword evidence="11" id="KW-1185">Reference proteome</keyword>
<evidence type="ECO:0000256" key="3">
    <source>
        <dbReference type="ARBA" id="ARBA00007004"/>
    </source>
</evidence>
<proteinExistence type="inferred from homology"/>
<dbReference type="GO" id="GO:0070837">
    <property type="term" value="P:dehydroascorbic acid transport"/>
    <property type="evidence" value="ECO:0007669"/>
    <property type="project" value="TreeGrafter"/>
</dbReference>
<accession>A0A8D0HTH8</accession>
<dbReference type="Pfam" id="PF00083">
    <property type="entry name" value="Sugar_tr"/>
    <property type="match status" value="1"/>
</dbReference>
<evidence type="ECO:0000256" key="5">
    <source>
        <dbReference type="ARBA" id="ARBA00022475"/>
    </source>
</evidence>
<evidence type="ECO:0000256" key="1">
    <source>
        <dbReference type="ARBA" id="ARBA00000618"/>
    </source>
</evidence>
<dbReference type="GO" id="GO:0055056">
    <property type="term" value="F:D-glucose transmembrane transporter activity"/>
    <property type="evidence" value="ECO:0007669"/>
    <property type="project" value="TreeGrafter"/>
</dbReference>
<dbReference type="InterPro" id="IPR045263">
    <property type="entry name" value="GLUT"/>
</dbReference>
<protein>
    <submittedName>
        <fullName evidence="10">Uncharacterized protein</fullName>
    </submittedName>
</protein>
<dbReference type="Proteomes" id="UP000694392">
    <property type="component" value="Unplaced"/>
</dbReference>
<dbReference type="AlphaFoldDB" id="A0A8D0HTH8"/>
<evidence type="ECO:0000256" key="7">
    <source>
        <dbReference type="ARBA" id="ARBA00022692"/>
    </source>
</evidence>
<comment type="similarity">
    <text evidence="3">Belongs to the major facilitator superfamily. Sugar transporter (TC 2.A.1.1) family. Glucose transporter subfamily.</text>
</comment>
<evidence type="ECO:0000256" key="4">
    <source>
        <dbReference type="ARBA" id="ARBA00022448"/>
    </source>
</evidence>
<keyword evidence="4" id="KW-0813">Transport</keyword>
<dbReference type="InterPro" id="IPR036259">
    <property type="entry name" value="MFS_trans_sf"/>
</dbReference>
<organism evidence="10 11">
    <name type="scientific">Sphenodon punctatus</name>
    <name type="common">Tuatara</name>
    <name type="synonym">Hatteria punctata</name>
    <dbReference type="NCBI Taxonomy" id="8508"/>
    <lineage>
        <taxon>Eukaryota</taxon>
        <taxon>Metazoa</taxon>
        <taxon>Chordata</taxon>
        <taxon>Craniata</taxon>
        <taxon>Vertebrata</taxon>
        <taxon>Euteleostomi</taxon>
        <taxon>Lepidosauria</taxon>
        <taxon>Sphenodontia</taxon>
        <taxon>Sphenodontidae</taxon>
        <taxon>Sphenodon</taxon>
    </lineage>
</organism>
<comment type="catalytic activity">
    <reaction evidence="1">
        <text>D-glucose(out) = D-glucose(in)</text>
        <dbReference type="Rhea" id="RHEA:60376"/>
        <dbReference type="ChEBI" id="CHEBI:4167"/>
    </reaction>
</comment>
<dbReference type="GO" id="GO:0032869">
    <property type="term" value="P:cellular response to insulin stimulus"/>
    <property type="evidence" value="ECO:0007669"/>
    <property type="project" value="TreeGrafter"/>
</dbReference>
<dbReference type="GO" id="GO:0046323">
    <property type="term" value="P:D-glucose import"/>
    <property type="evidence" value="ECO:0007669"/>
    <property type="project" value="TreeGrafter"/>
</dbReference>
<reference evidence="10" key="2">
    <citation type="submission" date="2025-09" db="UniProtKB">
        <authorList>
            <consortium name="Ensembl"/>
        </authorList>
    </citation>
    <scope>IDENTIFICATION</scope>
</reference>
<evidence type="ECO:0000256" key="2">
    <source>
        <dbReference type="ARBA" id="ARBA00004651"/>
    </source>
</evidence>
<evidence type="ECO:0000313" key="10">
    <source>
        <dbReference type="Ensembl" id="ENSSPUP00000023805.1"/>
    </source>
</evidence>
<evidence type="ECO:0000256" key="9">
    <source>
        <dbReference type="ARBA" id="ARBA00023136"/>
    </source>
</evidence>
<dbReference type="PANTHER" id="PTHR23503">
    <property type="entry name" value="SOLUTE CARRIER FAMILY 2"/>
    <property type="match status" value="1"/>
</dbReference>
<dbReference type="GO" id="GO:0048471">
    <property type="term" value="C:perinuclear region of cytoplasm"/>
    <property type="evidence" value="ECO:0007669"/>
    <property type="project" value="TreeGrafter"/>
</dbReference>
<keyword evidence="6" id="KW-0762">Sugar transport</keyword>
<evidence type="ECO:0000313" key="11">
    <source>
        <dbReference type="Proteomes" id="UP000694392"/>
    </source>
</evidence>
<keyword evidence="8" id="KW-1133">Transmembrane helix</keyword>
<dbReference type="GeneTree" id="ENSGT00940000160688"/>
<dbReference type="Gene3D" id="1.20.1250.20">
    <property type="entry name" value="MFS general substrate transporter like domains"/>
    <property type="match status" value="1"/>
</dbReference>